<organism evidence="1 2">
    <name type="scientific">Lipomyces kononenkoae</name>
    <name type="common">Yeast</name>
    <dbReference type="NCBI Taxonomy" id="34357"/>
    <lineage>
        <taxon>Eukaryota</taxon>
        <taxon>Fungi</taxon>
        <taxon>Dikarya</taxon>
        <taxon>Ascomycota</taxon>
        <taxon>Saccharomycotina</taxon>
        <taxon>Lipomycetes</taxon>
        <taxon>Lipomycetales</taxon>
        <taxon>Lipomycetaceae</taxon>
        <taxon>Lipomyces</taxon>
    </lineage>
</organism>
<sequence>MASVKPDVDPAETPLLTALGGSTVVAVQPTTYTDKYAGLTPYEISVLREQVETPIVKTTFFSAYRFATKKDILLVALAVLLAMIEGSLKALMPIMFGLFAQNFVEYIQSRDFYDNYGGYENFLQYNATFHNVTNIETTDFQSKLYFDSPYYNGTFNDTLVPQYISPYDFQRQANYDAVYFIYFAVVEFITSYASTFVFNDRGEILAARIRKNYLASIMKQNMAYFDNVGTGEITTRISSDTLTIQDGISEKLGYLISFSSTFACSFIVGYSLSPRLAGLLTSIAVLIVASFYFASSRMTALYNNASNGASSGGSVIDEILSSIRNVQAFGIQERLAAKYDSSLSLSQKYAQRAGFYAGAITGIAWLGLYLDDAMVFWQGAQFLARGEISLFAVVTILPSMVLGLLAITSIAPHVRAVTAATSAINKIYTTIDRESAIDSSSKPGRTLSRLEGNIELKNIKFIYPSRPDVTVMQDFNLQIKAGATVALVGASGSGKSTIVGLIERFYNPVCGQVLLDGVDINDLSVKWLRRQIGLVSQEPILFAGTIFENVAYGLVGTPHECASEIEQRELVEKACREANAMIFIDSLPKGLDTHVGERGFLLSGGQKQRLAIARAIVANPKLLLLDEATSALDTNSEGIVQDALDKASKNRTTIVIAHRLSTVTNADMIVVMKSGTILERGTHEQLIALRGHYFELVQMQSIQRHINEEIENFSDNALESHYAENSIDEKAVVLDDQDRECWSEEDKIWDSNKDAGATQLLLSRSHTAKSISSFLISNVEGLHRKYSVIELVRFLFELSLPERNINIAGLVCAVIMAAGYPYNSIIYSDGVDALGELPDVDRMNQRLLKDIIIYLIMGAIELIFPIMTVGLFTYAGQRLVRRIRMRTLRQISRQDISFFDKTENTAGALTFAISRDSGAIEALSGVTLGQIVSSLIMIFGGLGVGLVVAVKLAAVTSPCVPLLLAAGCYKFYLLAKHQENLTEAYSKSSSYASEAAAAIKTVAALTREDNVVATYASTLDAIYHSGRRQNSYAAAIYGIAQALVYLTQCLMFWYGSNLIRTDGYSVFMFFVAVIAIVNGSQYGSIIFTYAVDMAKAYDAAGNIKRLYDKTPVIDSWSDNGVVPQNVQGDVEFKNVHFRYPTRPNVPVLRGLNLSIKKGQYVALVGASGCGKSTTVGLIERFYDPLSGQVLLDGQDVSSLNINAYRSHIALVQQEPTLYSGTVRENVKYGSLDSEVSDEKMIEVCKQANIHDFIMSLPDGYDTMCGAKGSLFSGGQKQRIAIARALIRNPKILLLDEATSALDNESEKIVQAALDNAAKGRTTIAIAHRLSTIQKADLIFVLENGRVLESGTHQELLANKSRYYELVKLQELESKEH</sequence>
<name>A0ACC3SWC7_LIPKO</name>
<gene>
    <name evidence="1" type="ORF">V1525DRAFT_434424</name>
</gene>
<evidence type="ECO:0000313" key="2">
    <source>
        <dbReference type="Proteomes" id="UP001433508"/>
    </source>
</evidence>
<protein>
    <submittedName>
        <fullName evidence="1">P-loop containing nucleoside triphosphate hydrolase protein</fullName>
    </submittedName>
</protein>
<accession>A0ACC3SWC7</accession>
<dbReference type="Proteomes" id="UP001433508">
    <property type="component" value="Unassembled WGS sequence"/>
</dbReference>
<proteinExistence type="predicted"/>
<keyword evidence="1" id="KW-0378">Hydrolase</keyword>
<evidence type="ECO:0000313" key="1">
    <source>
        <dbReference type="EMBL" id="KAK9235725.1"/>
    </source>
</evidence>
<keyword evidence="2" id="KW-1185">Reference proteome</keyword>
<dbReference type="EMBL" id="MU971406">
    <property type="protein sequence ID" value="KAK9235725.1"/>
    <property type="molecule type" value="Genomic_DNA"/>
</dbReference>
<comment type="caution">
    <text evidence="1">The sequence shown here is derived from an EMBL/GenBank/DDBJ whole genome shotgun (WGS) entry which is preliminary data.</text>
</comment>
<reference evidence="2" key="1">
    <citation type="journal article" date="2024" name="Front. Bioeng. Biotechnol.">
        <title>Genome-scale model development and genomic sequencing of the oleaginous clade Lipomyces.</title>
        <authorList>
            <person name="Czajka J.J."/>
            <person name="Han Y."/>
            <person name="Kim J."/>
            <person name="Mondo S.J."/>
            <person name="Hofstad B.A."/>
            <person name="Robles A."/>
            <person name="Haridas S."/>
            <person name="Riley R."/>
            <person name="LaButti K."/>
            <person name="Pangilinan J."/>
            <person name="Andreopoulos W."/>
            <person name="Lipzen A."/>
            <person name="Yan J."/>
            <person name="Wang M."/>
            <person name="Ng V."/>
            <person name="Grigoriev I.V."/>
            <person name="Spatafora J.W."/>
            <person name="Magnuson J.K."/>
            <person name="Baker S.E."/>
            <person name="Pomraning K.R."/>
        </authorList>
    </citation>
    <scope>NUCLEOTIDE SEQUENCE [LARGE SCALE GENOMIC DNA]</scope>
    <source>
        <strain evidence="2">CBS 7786</strain>
    </source>
</reference>